<dbReference type="HOGENOM" id="CLU_2108647_0_0_1"/>
<gene>
    <name evidence="1" type="ORF">BOTBODRAFT_34285</name>
</gene>
<keyword evidence="2" id="KW-1185">Reference proteome</keyword>
<evidence type="ECO:0000313" key="2">
    <source>
        <dbReference type="Proteomes" id="UP000027195"/>
    </source>
</evidence>
<evidence type="ECO:0000313" key="1">
    <source>
        <dbReference type="EMBL" id="KDQ12550.1"/>
    </source>
</evidence>
<dbReference type="InParanoid" id="A0A067MCW2"/>
<organism evidence="1 2">
    <name type="scientific">Botryobasidium botryosum (strain FD-172 SS1)</name>
    <dbReference type="NCBI Taxonomy" id="930990"/>
    <lineage>
        <taxon>Eukaryota</taxon>
        <taxon>Fungi</taxon>
        <taxon>Dikarya</taxon>
        <taxon>Basidiomycota</taxon>
        <taxon>Agaricomycotina</taxon>
        <taxon>Agaricomycetes</taxon>
        <taxon>Cantharellales</taxon>
        <taxon>Botryobasidiaceae</taxon>
        <taxon>Botryobasidium</taxon>
    </lineage>
</organism>
<dbReference type="AlphaFoldDB" id="A0A067MCW2"/>
<reference evidence="2" key="1">
    <citation type="journal article" date="2014" name="Proc. Natl. Acad. Sci. U.S.A.">
        <title>Extensive sampling of basidiomycete genomes demonstrates inadequacy of the white-rot/brown-rot paradigm for wood decay fungi.</title>
        <authorList>
            <person name="Riley R."/>
            <person name="Salamov A.A."/>
            <person name="Brown D.W."/>
            <person name="Nagy L.G."/>
            <person name="Floudas D."/>
            <person name="Held B.W."/>
            <person name="Levasseur A."/>
            <person name="Lombard V."/>
            <person name="Morin E."/>
            <person name="Otillar R."/>
            <person name="Lindquist E.A."/>
            <person name="Sun H."/>
            <person name="LaButti K.M."/>
            <person name="Schmutz J."/>
            <person name="Jabbour D."/>
            <person name="Luo H."/>
            <person name="Baker S.E."/>
            <person name="Pisabarro A.G."/>
            <person name="Walton J.D."/>
            <person name="Blanchette R.A."/>
            <person name="Henrissat B."/>
            <person name="Martin F."/>
            <person name="Cullen D."/>
            <person name="Hibbett D.S."/>
            <person name="Grigoriev I.V."/>
        </authorList>
    </citation>
    <scope>NUCLEOTIDE SEQUENCE [LARGE SCALE GENOMIC DNA]</scope>
    <source>
        <strain evidence="2">FD-172 SS1</strain>
    </source>
</reference>
<dbReference type="EMBL" id="KL198049">
    <property type="protein sequence ID" value="KDQ12550.1"/>
    <property type="molecule type" value="Genomic_DNA"/>
</dbReference>
<dbReference type="Proteomes" id="UP000027195">
    <property type="component" value="Unassembled WGS sequence"/>
</dbReference>
<protein>
    <submittedName>
        <fullName evidence="1">Uncharacterized protein</fullName>
    </submittedName>
</protein>
<accession>A0A067MCW2</accession>
<name>A0A067MCW2_BOTB1</name>
<proteinExistence type="predicted"/>
<sequence length="115" mass="12999">MPQRVHLGWLLGAPSACYLWVSPRRMGRIVSNAGLTVPAAWMYIDPDVAERTTAIREFWRIEVEDNCTYLTAYQLLFPPSVHRPNAKALAARQSQHPVHSLAAIYIVRETASLKL</sequence>